<dbReference type="EMBL" id="QGNW01000250">
    <property type="protein sequence ID" value="RVW81674.1"/>
    <property type="molecule type" value="Genomic_DNA"/>
</dbReference>
<dbReference type="AlphaFoldDB" id="A0A438HB41"/>
<comment type="caution">
    <text evidence="4">The sequence shown here is derived from an EMBL/GenBank/DDBJ whole genome shotgun (WGS) entry which is preliminary data.</text>
</comment>
<dbReference type="GO" id="GO:0046983">
    <property type="term" value="F:protein dimerization activity"/>
    <property type="evidence" value="ECO:0007669"/>
    <property type="project" value="InterPro"/>
</dbReference>
<evidence type="ECO:0000256" key="1">
    <source>
        <dbReference type="SAM" id="MobiDB-lite"/>
    </source>
</evidence>
<evidence type="ECO:0000259" key="3">
    <source>
        <dbReference type="Pfam" id="PF05699"/>
    </source>
</evidence>
<organism evidence="4 5">
    <name type="scientific">Vitis vinifera</name>
    <name type="common">Grape</name>
    <dbReference type="NCBI Taxonomy" id="29760"/>
    <lineage>
        <taxon>Eukaryota</taxon>
        <taxon>Viridiplantae</taxon>
        <taxon>Streptophyta</taxon>
        <taxon>Embryophyta</taxon>
        <taxon>Tracheophyta</taxon>
        <taxon>Spermatophyta</taxon>
        <taxon>Magnoliopsida</taxon>
        <taxon>eudicotyledons</taxon>
        <taxon>Gunneridae</taxon>
        <taxon>Pentapetalae</taxon>
        <taxon>rosids</taxon>
        <taxon>Vitales</taxon>
        <taxon>Vitaceae</taxon>
        <taxon>Viteae</taxon>
        <taxon>Vitis</taxon>
    </lineage>
</organism>
<feature type="compositionally biased region" description="Low complexity" evidence="1">
    <location>
        <begin position="473"/>
        <end position="482"/>
    </location>
</feature>
<dbReference type="InterPro" id="IPR007021">
    <property type="entry name" value="DUF659"/>
</dbReference>
<dbReference type="InterPro" id="IPR012337">
    <property type="entry name" value="RNaseH-like_sf"/>
</dbReference>
<proteinExistence type="predicted"/>
<feature type="domain" description="HAT C-terminal dimerisation" evidence="3">
    <location>
        <begin position="329"/>
        <end position="397"/>
    </location>
</feature>
<reference evidence="4 5" key="1">
    <citation type="journal article" date="2018" name="PLoS Genet.">
        <title>Population sequencing reveals clonal diversity and ancestral inbreeding in the grapevine cultivar Chardonnay.</title>
        <authorList>
            <person name="Roach M.J."/>
            <person name="Johnson D.L."/>
            <person name="Bohlmann J."/>
            <person name="van Vuuren H.J."/>
            <person name="Jones S.J."/>
            <person name="Pretorius I.S."/>
            <person name="Schmidt S.A."/>
            <person name="Borneman A.R."/>
        </authorList>
    </citation>
    <scope>NUCLEOTIDE SEQUENCE [LARGE SCALE GENOMIC DNA]</scope>
    <source>
        <strain evidence="5">cv. Chardonnay</strain>
        <tissue evidence="4">Leaf</tissue>
    </source>
</reference>
<evidence type="ECO:0000313" key="4">
    <source>
        <dbReference type="EMBL" id="RVW81674.1"/>
    </source>
</evidence>
<dbReference type="Proteomes" id="UP000288805">
    <property type="component" value="Unassembled WGS sequence"/>
</dbReference>
<feature type="compositionally biased region" description="Basic and acidic residues" evidence="1">
    <location>
        <begin position="457"/>
        <end position="467"/>
    </location>
</feature>
<gene>
    <name evidence="4" type="ORF">CK203_044565</name>
</gene>
<accession>A0A438HB41</accession>
<evidence type="ECO:0000259" key="2">
    <source>
        <dbReference type="Pfam" id="PF04937"/>
    </source>
</evidence>
<feature type="region of interest" description="Disordered" evidence="1">
    <location>
        <begin position="452"/>
        <end position="496"/>
    </location>
</feature>
<dbReference type="Pfam" id="PF04937">
    <property type="entry name" value="DUF659"/>
    <property type="match status" value="1"/>
</dbReference>
<name>A0A438HB41_VITVI</name>
<dbReference type="PANTHER" id="PTHR32166">
    <property type="entry name" value="OSJNBA0013A04.12 PROTEIN"/>
    <property type="match status" value="1"/>
</dbReference>
<dbReference type="PANTHER" id="PTHR32166:SF123">
    <property type="entry name" value="BED-TYPE DOMAIN-CONTAINING PROTEIN"/>
    <property type="match status" value="1"/>
</dbReference>
<evidence type="ECO:0000313" key="5">
    <source>
        <dbReference type="Proteomes" id="UP000288805"/>
    </source>
</evidence>
<dbReference type="Pfam" id="PF05699">
    <property type="entry name" value="Dimer_Tnp_hAT"/>
    <property type="match status" value="1"/>
</dbReference>
<evidence type="ECO:0008006" key="6">
    <source>
        <dbReference type="Google" id="ProtNLM"/>
    </source>
</evidence>
<dbReference type="InterPro" id="IPR008906">
    <property type="entry name" value="HATC_C_dom"/>
</dbReference>
<sequence>MKQAMKESRRIFEEGGQEHQKGGIPHNLLMLGLSADWHVASVSMIYHSSVDTTNIPKTIDYIFFLMDKVVEEVGKENVVQVVTDNEASFKAADIGSMKQIKETLDQAKMITGFIYNSLKVVNLMKVFTKDRDLLRPGITRFATEFISLESLIRYEADLKRMCTTNEWREFNKDRSRKSVRDKVSNLILTDRFWKKAGEVQTIMEPLVKVLKLVDQDKKPTLSIIYEAMDRAKLAIKASVKQWEKYWEVIDRRWEGQLHRHLHAAAYFLNPMFQYSKHFSNHPEIKVGLKEVIKRLEPDLDRQAKAINEVKLFVDGQGEFGSALTKKAINQSLPAEWWNNYGDEGPHLQKIVVKILSQTCSSSGCERNWSTWSLIHTKLRNRLAMKKLHKLVYVHYNMRLRVKNLMQERSNEDLYNPIDLNHIFNDDDILDEWIREGEEPILSSDNLDWLDKGLPTNEEGRERDVDSRRKGKASRTISSSSSSDDGDNRGSRRGGGTSGAIEELVALVRVLGRW</sequence>
<dbReference type="SUPFAM" id="SSF53098">
    <property type="entry name" value="Ribonuclease H-like"/>
    <property type="match status" value="1"/>
</dbReference>
<protein>
    <recommendedName>
        <fullName evidence="6">HAT C-terminal dimerisation domain-containing protein</fullName>
    </recommendedName>
</protein>
<feature type="domain" description="DUF659" evidence="2">
    <location>
        <begin position="44"/>
        <end position="92"/>
    </location>
</feature>